<dbReference type="Proteomes" id="UP000198238">
    <property type="component" value="Chromosome"/>
</dbReference>
<feature type="domain" description="SIP-like Rossmann fold" evidence="2">
    <location>
        <begin position="240"/>
        <end position="353"/>
    </location>
</feature>
<feature type="domain" description="Siderophore-interacting FAD-binding" evidence="3">
    <location>
        <begin position="99"/>
        <end position="224"/>
    </location>
</feature>
<dbReference type="InterPro" id="IPR039261">
    <property type="entry name" value="FNR_nucleotide-bd"/>
</dbReference>
<evidence type="ECO:0000313" key="5">
    <source>
        <dbReference type="EMBL" id="ASK28092.1"/>
    </source>
</evidence>
<gene>
    <name evidence="5" type="ORF">BG910_10455</name>
</gene>
<dbReference type="Gene3D" id="3.40.50.80">
    <property type="entry name" value="Nucleotide-binding domain of ferredoxin-NADP reductase (FNR) module"/>
    <property type="match status" value="1"/>
</dbReference>
<dbReference type="CDD" id="cd06193">
    <property type="entry name" value="siderophore_interacting"/>
    <property type="match status" value="1"/>
</dbReference>
<evidence type="ECO:0000259" key="2">
    <source>
        <dbReference type="Pfam" id="PF04954"/>
    </source>
</evidence>
<dbReference type="PANTHER" id="PTHR30157:SF0">
    <property type="entry name" value="NADPH-DEPENDENT FERRIC-CHELATE REDUCTASE"/>
    <property type="match status" value="1"/>
</dbReference>
<dbReference type="Gene3D" id="2.40.30.10">
    <property type="entry name" value="Translation factors"/>
    <property type="match status" value="1"/>
</dbReference>
<sequence length="359" mass="40117">MTPHPDPETAQEIAAHLNDSHADGVLNLARTFVSPKISQAQIQTVHADGLTLLAGNQSRFLPFLLRDADTREQVHYLIFYARVQQGALIDGGDFRYFTVLGSERVSPNMQRLTLKSQSPIPANEVGLAWYFTLHAVSPDKGRLKNLKHLFHRIVMRLLRHTNAHRRQKILNTFYQGKRYYTLRRVEKSSETQALEDIALVDVFLHGDTAGSQWARNIKIGDTVRSSAEYREQTAHLAAGQALLIGDETALPTVAALLENWQNPVPPIVISITQHPDDQAYLPDSLLPERTTLIRISAADDVAAAVTDNLKNIGQTVETAWGALEAGDANTVRRHLKQQFGLTGKQAKIKGYWRWEDGKA</sequence>
<dbReference type="EMBL" id="CP022278">
    <property type="protein sequence ID" value="ASK28092.1"/>
    <property type="molecule type" value="Genomic_DNA"/>
</dbReference>
<dbReference type="AlphaFoldDB" id="A0A220S3X5"/>
<evidence type="ECO:0000256" key="1">
    <source>
        <dbReference type="ARBA" id="ARBA00035644"/>
    </source>
</evidence>
<dbReference type="Pfam" id="PF10615">
    <property type="entry name" value="DUF2470"/>
    <property type="match status" value="1"/>
</dbReference>
<proteinExistence type="inferred from homology"/>
<dbReference type="InterPro" id="IPR037119">
    <property type="entry name" value="Haem_oxidase_HugZ-like_sf"/>
</dbReference>
<accession>A0A220S3X5</accession>
<dbReference type="Pfam" id="PF08021">
    <property type="entry name" value="FAD_binding_9"/>
    <property type="match status" value="1"/>
</dbReference>
<keyword evidence="6" id="KW-1185">Reference proteome</keyword>
<dbReference type="RefSeq" id="WP_089036784.1">
    <property type="nucleotide sequence ID" value="NZ_CP022278.1"/>
</dbReference>
<evidence type="ECO:0000313" key="6">
    <source>
        <dbReference type="Proteomes" id="UP000198238"/>
    </source>
</evidence>
<dbReference type="PANTHER" id="PTHR30157">
    <property type="entry name" value="FERRIC REDUCTASE, NADPH-DEPENDENT"/>
    <property type="match status" value="1"/>
</dbReference>
<feature type="domain" description="DUF2470" evidence="4">
    <location>
        <begin position="11"/>
        <end position="71"/>
    </location>
</feature>
<comment type="similarity">
    <text evidence="1">Belongs to the SIP oxidoreductase family.</text>
</comment>
<organism evidence="5 6">
    <name type="scientific">Neisseria chenwenguii</name>
    <dbReference type="NCBI Taxonomy" id="1853278"/>
    <lineage>
        <taxon>Bacteria</taxon>
        <taxon>Pseudomonadati</taxon>
        <taxon>Pseudomonadota</taxon>
        <taxon>Betaproteobacteria</taxon>
        <taxon>Neisseriales</taxon>
        <taxon>Neisseriaceae</taxon>
        <taxon>Neisseria</taxon>
    </lineage>
</organism>
<dbReference type="Pfam" id="PF04954">
    <property type="entry name" value="SIP"/>
    <property type="match status" value="1"/>
</dbReference>
<dbReference type="InterPro" id="IPR007037">
    <property type="entry name" value="SIP_rossman_dom"/>
</dbReference>
<dbReference type="OrthoDB" id="9814826at2"/>
<protein>
    <submittedName>
        <fullName evidence="5">Uncharacterized protein</fullName>
    </submittedName>
</protein>
<evidence type="ECO:0000259" key="3">
    <source>
        <dbReference type="Pfam" id="PF08021"/>
    </source>
</evidence>
<reference evidence="5 6" key="1">
    <citation type="submission" date="2017-06" db="EMBL/GenBank/DDBJ databases">
        <title>Neisseria chenwenguii sp. nov., isolated from the intestinal contents of Tibetan Plateau Pika in Yushu, Qinghai Province, China.</title>
        <authorList>
            <person name="Zhang G."/>
        </authorList>
    </citation>
    <scope>NUCLEOTIDE SEQUENCE [LARGE SCALE GENOMIC DNA]</scope>
    <source>
        <strain evidence="5 6">10023</strain>
    </source>
</reference>
<dbReference type="KEGG" id="nei:BG910_10455"/>
<evidence type="ECO:0000259" key="4">
    <source>
        <dbReference type="Pfam" id="PF10615"/>
    </source>
</evidence>
<dbReference type="InterPro" id="IPR019595">
    <property type="entry name" value="DUF2470"/>
</dbReference>
<dbReference type="InterPro" id="IPR013113">
    <property type="entry name" value="SIP_FAD-bd"/>
</dbReference>
<dbReference type="Gene3D" id="3.20.180.10">
    <property type="entry name" value="PNP-oxidase-like"/>
    <property type="match status" value="1"/>
</dbReference>
<dbReference type="InterPro" id="IPR039374">
    <property type="entry name" value="SIP_fam"/>
</dbReference>
<name>A0A220S3X5_9NEIS</name>